<dbReference type="Pfam" id="PF02458">
    <property type="entry name" value="Transferase"/>
    <property type="match status" value="1"/>
</dbReference>
<name>A0A6A2ZTZ6_HIBSY</name>
<protein>
    <recommendedName>
        <fullName evidence="4">HXXXD-type acyl-transferase family protein</fullName>
    </recommendedName>
</protein>
<dbReference type="EMBL" id="VEPZ02001092">
    <property type="protein sequence ID" value="KAE8695243.1"/>
    <property type="molecule type" value="Genomic_DNA"/>
</dbReference>
<evidence type="ECO:0000256" key="1">
    <source>
        <dbReference type="ARBA" id="ARBA00022679"/>
    </source>
</evidence>
<keyword evidence="1" id="KW-0808">Transferase</keyword>
<dbReference type="Proteomes" id="UP000436088">
    <property type="component" value="Unassembled WGS sequence"/>
</dbReference>
<evidence type="ECO:0000313" key="2">
    <source>
        <dbReference type="EMBL" id="KAE8695243.1"/>
    </source>
</evidence>
<proteinExistence type="predicted"/>
<dbReference type="Gene3D" id="3.30.559.10">
    <property type="entry name" value="Chloramphenicol acetyltransferase-like domain"/>
    <property type="match status" value="1"/>
</dbReference>
<accession>A0A6A2ZTZ6</accession>
<gene>
    <name evidence="2" type="ORF">F3Y22_tig00110729pilonHSYRG00143</name>
</gene>
<keyword evidence="3" id="KW-1185">Reference proteome</keyword>
<sequence length="212" mass="23982">MTKISYLFSLLGEKEFSVSQNIAQLKAKANSEVGTDNISSLQSLLSHLWRSIVRNKKLNPDEEMTYCMWIGARLRLSNLPQQHFGNSIKSGLITMKAKEVQEQIVGDIAREMNKLVSPQTEQEFRREFESWIKSPKLLTMASIVRNFIETNSSPQFDIYGNDFGWGRPVAIRSRLGNKLNDMLTVFCGAEEGSIDVEVCLLPETLEAMASED</sequence>
<evidence type="ECO:0000313" key="3">
    <source>
        <dbReference type="Proteomes" id="UP000436088"/>
    </source>
</evidence>
<dbReference type="GO" id="GO:0016740">
    <property type="term" value="F:transferase activity"/>
    <property type="evidence" value="ECO:0007669"/>
    <property type="project" value="UniProtKB-KW"/>
</dbReference>
<dbReference type="PANTHER" id="PTHR31896:SF43">
    <property type="entry name" value="PROTEIN ENHANCED PSEUDOMONAS SUSCEPTIBILITY 1"/>
    <property type="match status" value="1"/>
</dbReference>
<comment type="caution">
    <text evidence="2">The sequence shown here is derived from an EMBL/GenBank/DDBJ whole genome shotgun (WGS) entry which is preliminary data.</text>
</comment>
<organism evidence="2 3">
    <name type="scientific">Hibiscus syriacus</name>
    <name type="common">Rose of Sharon</name>
    <dbReference type="NCBI Taxonomy" id="106335"/>
    <lineage>
        <taxon>Eukaryota</taxon>
        <taxon>Viridiplantae</taxon>
        <taxon>Streptophyta</taxon>
        <taxon>Embryophyta</taxon>
        <taxon>Tracheophyta</taxon>
        <taxon>Spermatophyta</taxon>
        <taxon>Magnoliopsida</taxon>
        <taxon>eudicotyledons</taxon>
        <taxon>Gunneridae</taxon>
        <taxon>Pentapetalae</taxon>
        <taxon>rosids</taxon>
        <taxon>malvids</taxon>
        <taxon>Malvales</taxon>
        <taxon>Malvaceae</taxon>
        <taxon>Malvoideae</taxon>
        <taxon>Hibiscus</taxon>
    </lineage>
</organism>
<evidence type="ECO:0008006" key="4">
    <source>
        <dbReference type="Google" id="ProtNLM"/>
    </source>
</evidence>
<dbReference type="InterPro" id="IPR023213">
    <property type="entry name" value="CAT-like_dom_sf"/>
</dbReference>
<dbReference type="AlphaFoldDB" id="A0A6A2ZTZ6"/>
<dbReference type="PANTHER" id="PTHR31896">
    <property type="entry name" value="FAMILY REGULATORY PROTEIN, PUTATIVE (AFU_ORTHOLOGUE AFUA_3G14730)-RELATED"/>
    <property type="match status" value="1"/>
</dbReference>
<reference evidence="2" key="1">
    <citation type="submission" date="2019-09" db="EMBL/GenBank/DDBJ databases">
        <title>Draft genome information of white flower Hibiscus syriacus.</title>
        <authorList>
            <person name="Kim Y.-M."/>
        </authorList>
    </citation>
    <scope>NUCLEOTIDE SEQUENCE [LARGE SCALE GENOMIC DNA]</scope>
    <source>
        <strain evidence="2">YM2019G1</strain>
    </source>
</reference>
<dbReference type="InterPro" id="IPR051283">
    <property type="entry name" value="Sec_Metabolite_Acyltrans"/>
</dbReference>